<dbReference type="RefSeq" id="WP_135531765.1">
    <property type="nucleotide sequence ID" value="NZ_SRKZ01000005.1"/>
</dbReference>
<dbReference type="OrthoDB" id="640949at2"/>
<evidence type="ECO:0000256" key="1">
    <source>
        <dbReference type="SAM" id="SignalP"/>
    </source>
</evidence>
<reference evidence="2 3" key="1">
    <citation type="submission" date="2019-04" db="EMBL/GenBank/DDBJ databases">
        <authorList>
            <person name="Feng G."/>
            <person name="Zhang J."/>
            <person name="Zhu H."/>
        </authorList>
    </citation>
    <scope>NUCLEOTIDE SEQUENCE [LARGE SCALE GENOMIC DNA]</scope>
    <source>
        <strain evidence="2 3">JCM 19491</strain>
    </source>
</reference>
<dbReference type="NCBIfam" id="TIGR04183">
    <property type="entry name" value="Por_Secre_tail"/>
    <property type="match status" value="1"/>
</dbReference>
<dbReference type="InterPro" id="IPR026444">
    <property type="entry name" value="Secre_tail"/>
</dbReference>
<accession>A0A4Z0MHE5</accession>
<protein>
    <submittedName>
        <fullName evidence="2">T9SS type A sorting domain-containing protein</fullName>
    </submittedName>
</protein>
<evidence type="ECO:0000313" key="2">
    <source>
        <dbReference type="EMBL" id="TGD78770.1"/>
    </source>
</evidence>
<feature type="chain" id="PRO_5021369175" evidence="1">
    <location>
        <begin position="24"/>
        <end position="320"/>
    </location>
</feature>
<evidence type="ECO:0000313" key="3">
    <source>
        <dbReference type="Proteomes" id="UP000298284"/>
    </source>
</evidence>
<dbReference type="Proteomes" id="UP000298284">
    <property type="component" value="Unassembled WGS sequence"/>
</dbReference>
<dbReference type="Gene3D" id="2.60.120.890">
    <property type="entry name" value="BT2081, beta-jelly-roll domain"/>
    <property type="match status" value="1"/>
</dbReference>
<name>A0A4Z0MHE5_9BACT</name>
<sequence length="320" mass="33915">MKSILRVVTAALVGLLYSATALAQTAPTVTNGAMETWVTRTSGEAPQGWLTIDDIIPFTPLAQLASFLIPSGTVTKSTSVHGGSFAAQLQTVAKSTPVGEGLLPGRMILGSRINPNTNNYFGGGIPYTSRPSRMQFWYKLTGANALTDSAAVFIVLSKTQGSDVKDVAFNGYLLTPTPTYQLYDFPITYEESIAPDTLELYFTSGTAEKITAGTTLSVDDITLTGTVTASRNPASEAVLQIYPNPSKGGEFSLASLGNAAIATAPFVVSDITGREVLRQTAVSPAHSHGRLVDLRGQRPGLYTLRLQTPDGPVVRKLVVE</sequence>
<feature type="signal peptide" evidence="1">
    <location>
        <begin position="1"/>
        <end position="23"/>
    </location>
</feature>
<organism evidence="2 3">
    <name type="scientific">Hymenobacter wooponensis</name>
    <dbReference type="NCBI Taxonomy" id="1525360"/>
    <lineage>
        <taxon>Bacteria</taxon>
        <taxon>Pseudomonadati</taxon>
        <taxon>Bacteroidota</taxon>
        <taxon>Cytophagia</taxon>
        <taxon>Cytophagales</taxon>
        <taxon>Hymenobacteraceae</taxon>
        <taxon>Hymenobacter</taxon>
    </lineage>
</organism>
<keyword evidence="1" id="KW-0732">Signal</keyword>
<dbReference type="AlphaFoldDB" id="A0A4Z0MHE5"/>
<gene>
    <name evidence="2" type="ORF">EU557_17460</name>
</gene>
<proteinExistence type="predicted"/>
<keyword evidence="3" id="KW-1185">Reference proteome</keyword>
<dbReference type="EMBL" id="SRKZ01000005">
    <property type="protein sequence ID" value="TGD78770.1"/>
    <property type="molecule type" value="Genomic_DNA"/>
</dbReference>
<comment type="caution">
    <text evidence="2">The sequence shown here is derived from an EMBL/GenBank/DDBJ whole genome shotgun (WGS) entry which is preliminary data.</text>
</comment>
<dbReference type="InterPro" id="IPR038653">
    <property type="entry name" value="Put_CMD_sf"/>
</dbReference>